<reference evidence="3 4" key="1">
    <citation type="submission" date="2019-03" db="EMBL/GenBank/DDBJ databases">
        <title>This is whole genome sequence of Paenibacillus sp MS74 strain.</title>
        <authorList>
            <person name="Trinh H.N."/>
        </authorList>
    </citation>
    <scope>NUCLEOTIDE SEQUENCE [LARGE SCALE GENOMIC DNA]</scope>
    <source>
        <strain evidence="3 4">MS74</strain>
    </source>
</reference>
<feature type="domain" description="NADP-dependent oxidoreductase" evidence="2">
    <location>
        <begin position="57"/>
        <end position="294"/>
    </location>
</feature>
<keyword evidence="1" id="KW-0560">Oxidoreductase</keyword>
<gene>
    <name evidence="3" type="ORF">E1757_25010</name>
</gene>
<keyword evidence="4" id="KW-1185">Reference proteome</keyword>
<dbReference type="PANTHER" id="PTHR43364:SF4">
    <property type="entry name" value="NAD(P)-LINKED OXIDOREDUCTASE SUPERFAMILY PROTEIN"/>
    <property type="match status" value="1"/>
</dbReference>
<evidence type="ECO:0000313" key="4">
    <source>
        <dbReference type="Proteomes" id="UP000295636"/>
    </source>
</evidence>
<name>A0A4R5KFR1_9BACL</name>
<dbReference type="GO" id="GO:0016491">
    <property type="term" value="F:oxidoreductase activity"/>
    <property type="evidence" value="ECO:0007669"/>
    <property type="project" value="UniProtKB-KW"/>
</dbReference>
<organism evidence="3 4">
    <name type="scientific">Paenibacillus piri</name>
    <dbReference type="NCBI Taxonomy" id="2547395"/>
    <lineage>
        <taxon>Bacteria</taxon>
        <taxon>Bacillati</taxon>
        <taxon>Bacillota</taxon>
        <taxon>Bacilli</taxon>
        <taxon>Bacillales</taxon>
        <taxon>Paenibacillaceae</taxon>
        <taxon>Paenibacillus</taxon>
    </lineage>
</organism>
<dbReference type="InterPro" id="IPR020471">
    <property type="entry name" value="AKR"/>
</dbReference>
<dbReference type="Pfam" id="PF00248">
    <property type="entry name" value="Aldo_ket_red"/>
    <property type="match status" value="1"/>
</dbReference>
<evidence type="ECO:0000259" key="2">
    <source>
        <dbReference type="Pfam" id="PF00248"/>
    </source>
</evidence>
<proteinExistence type="predicted"/>
<sequence length="297" mass="33593">MFPNCIREQPNYNNDPKQKKFLAIHHLSPQSIFNLMVIIFSFNHSRPAKITRPANEMIHTKFSPAKFFDPSTRFSPNDIISTLDGSLERLGMSEVDLYQLHYPVARHKLNRYLDAMAETVKSGKAKAVGVSNFNTELMKHAHEYFAKHNIRLASNQIGYNLLYRFPETNGMLAAYEELDVALIAILPLAEGVLTGKYRVGGDPYPSAMRTIALVTQLDIFKEGEPSPLMRRLFTKPYMLQREKLEPLFELMHGISKKYNATISQVSLNWLLASNPRVIPIPGEKNSKQAAANAATIS</sequence>
<dbReference type="InterPro" id="IPR050523">
    <property type="entry name" value="AKR_Detox_Biosynth"/>
</dbReference>
<evidence type="ECO:0000256" key="1">
    <source>
        <dbReference type="ARBA" id="ARBA00023002"/>
    </source>
</evidence>
<dbReference type="PRINTS" id="PR00069">
    <property type="entry name" value="ALDKETRDTASE"/>
</dbReference>
<dbReference type="RefSeq" id="WP_133233306.1">
    <property type="nucleotide sequence ID" value="NZ_SMRT01000014.1"/>
</dbReference>
<dbReference type="AlphaFoldDB" id="A0A4R5KFR1"/>
<dbReference type="InterPro" id="IPR018170">
    <property type="entry name" value="Aldo/ket_reductase_CS"/>
</dbReference>
<dbReference type="PROSITE" id="PS00062">
    <property type="entry name" value="ALDOKETO_REDUCTASE_2"/>
    <property type="match status" value="1"/>
</dbReference>
<protein>
    <recommendedName>
        <fullName evidence="2">NADP-dependent oxidoreductase domain-containing protein</fullName>
    </recommendedName>
</protein>
<dbReference type="SUPFAM" id="SSF51430">
    <property type="entry name" value="NAD(P)-linked oxidoreductase"/>
    <property type="match status" value="1"/>
</dbReference>
<dbReference type="InterPro" id="IPR023210">
    <property type="entry name" value="NADP_OxRdtase_dom"/>
</dbReference>
<dbReference type="EMBL" id="SMRT01000014">
    <property type="protein sequence ID" value="TDF94153.1"/>
    <property type="molecule type" value="Genomic_DNA"/>
</dbReference>
<dbReference type="PANTHER" id="PTHR43364">
    <property type="entry name" value="NADH-SPECIFIC METHYLGLYOXAL REDUCTASE-RELATED"/>
    <property type="match status" value="1"/>
</dbReference>
<accession>A0A4R5KFR1</accession>
<evidence type="ECO:0000313" key="3">
    <source>
        <dbReference type="EMBL" id="TDF94153.1"/>
    </source>
</evidence>
<dbReference type="Gene3D" id="3.20.20.100">
    <property type="entry name" value="NADP-dependent oxidoreductase domain"/>
    <property type="match status" value="1"/>
</dbReference>
<comment type="caution">
    <text evidence="3">The sequence shown here is derived from an EMBL/GenBank/DDBJ whole genome shotgun (WGS) entry which is preliminary data.</text>
</comment>
<dbReference type="OrthoDB" id="9773828at2"/>
<dbReference type="InterPro" id="IPR036812">
    <property type="entry name" value="NAD(P)_OxRdtase_dom_sf"/>
</dbReference>
<dbReference type="Proteomes" id="UP000295636">
    <property type="component" value="Unassembled WGS sequence"/>
</dbReference>